<gene>
    <name evidence="2" type="ORF">ABIG07_000729</name>
</gene>
<evidence type="ECO:0000313" key="2">
    <source>
        <dbReference type="EMBL" id="MEY9451781.1"/>
    </source>
</evidence>
<reference evidence="2 3" key="1">
    <citation type="submission" date="2024-07" db="EMBL/GenBank/DDBJ databases">
        <title>Genomic Encyclopedia of Type Strains, Phase V (KMG-V): Genome sequencing to study the core and pangenomes of soil and plant-associated prokaryotes.</title>
        <authorList>
            <person name="Whitman W."/>
        </authorList>
    </citation>
    <scope>NUCLEOTIDE SEQUENCE [LARGE SCALE GENOMIC DNA]</scope>
    <source>
        <strain evidence="2 3">USDA 152</strain>
    </source>
</reference>
<keyword evidence="3" id="KW-1185">Reference proteome</keyword>
<organism evidence="2 3">
    <name type="scientific">Bradyrhizobium ottawaense</name>
    <dbReference type="NCBI Taxonomy" id="931866"/>
    <lineage>
        <taxon>Bacteria</taxon>
        <taxon>Pseudomonadati</taxon>
        <taxon>Pseudomonadota</taxon>
        <taxon>Alphaproteobacteria</taxon>
        <taxon>Hyphomicrobiales</taxon>
        <taxon>Nitrobacteraceae</taxon>
        <taxon>Bradyrhizobium</taxon>
    </lineage>
</organism>
<evidence type="ECO:0000313" key="3">
    <source>
        <dbReference type="Proteomes" id="UP001565369"/>
    </source>
</evidence>
<name>A0ABV4FJN3_9BRAD</name>
<accession>A0ABV4FJN3</accession>
<comment type="caution">
    <text evidence="2">The sequence shown here is derived from an EMBL/GenBank/DDBJ whole genome shotgun (WGS) entry which is preliminary data.</text>
</comment>
<keyword evidence="1" id="KW-0472">Membrane</keyword>
<dbReference type="Proteomes" id="UP001565369">
    <property type="component" value="Unassembled WGS sequence"/>
</dbReference>
<evidence type="ECO:0000256" key="1">
    <source>
        <dbReference type="SAM" id="Phobius"/>
    </source>
</evidence>
<feature type="transmembrane region" description="Helical" evidence="1">
    <location>
        <begin position="20"/>
        <end position="45"/>
    </location>
</feature>
<proteinExistence type="predicted"/>
<dbReference type="EMBL" id="JBGBZJ010000003">
    <property type="protein sequence ID" value="MEY9451781.1"/>
    <property type="molecule type" value="Genomic_DNA"/>
</dbReference>
<keyword evidence="1" id="KW-0812">Transmembrane</keyword>
<protein>
    <submittedName>
        <fullName evidence="2">Uncharacterized protein</fullName>
    </submittedName>
</protein>
<keyword evidence="1" id="KW-1133">Transmembrane helix</keyword>
<sequence length="107" mass="12060">MTERSTCAERRSPTAYLRVALTYMLISMPQGTSTIFGAFQAILALHFREFGRIRPPVKLMRAEKFASEIFPRSPCCAAKKSPREHHFWGAALRSAHSVANPVLIKQL</sequence>